<sequence>MASKLASTFRLIVPAGKATPQPPVGSALGQRGLNLMNFCKAFNDQTASFTQGVPMQVRVSAFADRSFTFTVQRPTTSYFLLKAAGLQKGSSTPGRTNVGRLSVKHIYEIAQVKHQDPFFQKKFKTLEQLCHSLVGSCRSMGIEVYDPRT</sequence>
<dbReference type="GO" id="GO:0003735">
    <property type="term" value="F:structural constituent of ribosome"/>
    <property type="evidence" value="ECO:0007669"/>
    <property type="project" value="InterPro"/>
</dbReference>
<dbReference type="GO" id="GO:0070180">
    <property type="term" value="F:large ribosomal subunit rRNA binding"/>
    <property type="evidence" value="ECO:0007669"/>
    <property type="project" value="TreeGrafter"/>
</dbReference>
<proteinExistence type="inferred from homology"/>
<dbReference type="InterPro" id="IPR006519">
    <property type="entry name" value="Ribosomal_uL11_bac-typ"/>
</dbReference>
<organism evidence="8">
    <name type="scientific">Coccolithus braarudii</name>
    <dbReference type="NCBI Taxonomy" id="221442"/>
    <lineage>
        <taxon>Eukaryota</taxon>
        <taxon>Haptista</taxon>
        <taxon>Haptophyta</taxon>
        <taxon>Prymnesiophyceae</taxon>
        <taxon>Coccolithales</taxon>
        <taxon>Coccolithaceae</taxon>
        <taxon>Coccolithus</taxon>
    </lineage>
</organism>
<dbReference type="Pfam" id="PF03946">
    <property type="entry name" value="Ribosomal_L11_N"/>
    <property type="match status" value="1"/>
</dbReference>
<evidence type="ECO:0000313" key="8">
    <source>
        <dbReference type="EMBL" id="CAD8601327.1"/>
    </source>
</evidence>
<dbReference type="InterPro" id="IPR020784">
    <property type="entry name" value="Ribosomal_uL11_N"/>
</dbReference>
<evidence type="ECO:0000256" key="2">
    <source>
        <dbReference type="ARBA" id="ARBA00022980"/>
    </source>
</evidence>
<accession>A0A7S0PW45</accession>
<protein>
    <recommendedName>
        <fullName evidence="4">Large ribosomal subunit protein uL11m</fullName>
    </recommendedName>
</protein>
<dbReference type="InterPro" id="IPR020783">
    <property type="entry name" value="Ribosomal_uL11_C"/>
</dbReference>
<dbReference type="SUPFAM" id="SSF46906">
    <property type="entry name" value="Ribosomal protein L11, C-terminal domain"/>
    <property type="match status" value="1"/>
</dbReference>
<feature type="domain" description="Large ribosomal subunit protein uL11 N-terminal" evidence="7">
    <location>
        <begin position="10"/>
        <end position="67"/>
    </location>
</feature>
<evidence type="ECO:0000256" key="4">
    <source>
        <dbReference type="ARBA" id="ARBA00040104"/>
    </source>
</evidence>
<dbReference type="SMART" id="SM00649">
    <property type="entry name" value="RL11"/>
    <property type="match status" value="1"/>
</dbReference>
<dbReference type="Gene3D" id="3.30.1550.10">
    <property type="entry name" value="Ribosomal protein L11/L12, N-terminal domain"/>
    <property type="match status" value="1"/>
</dbReference>
<dbReference type="SUPFAM" id="SSF54747">
    <property type="entry name" value="Ribosomal L11/L12e N-terminal domain"/>
    <property type="match status" value="1"/>
</dbReference>
<dbReference type="CDD" id="cd00349">
    <property type="entry name" value="Ribosomal_L11"/>
    <property type="match status" value="1"/>
</dbReference>
<dbReference type="GO" id="GO:0006412">
    <property type="term" value="P:translation"/>
    <property type="evidence" value="ECO:0007669"/>
    <property type="project" value="InterPro"/>
</dbReference>
<name>A0A7S0PW45_9EUKA</name>
<dbReference type="PANTHER" id="PTHR11661">
    <property type="entry name" value="60S RIBOSOMAL PROTEIN L12"/>
    <property type="match status" value="1"/>
</dbReference>
<gene>
    <name evidence="8" type="ORF">CPEL01642_LOCUS4657</name>
</gene>
<dbReference type="EMBL" id="HBEY01009638">
    <property type="protein sequence ID" value="CAD8601327.1"/>
    <property type="molecule type" value="Transcribed_RNA"/>
</dbReference>
<evidence type="ECO:0000256" key="5">
    <source>
        <dbReference type="RuleBase" id="RU003978"/>
    </source>
</evidence>
<dbReference type="InterPro" id="IPR000911">
    <property type="entry name" value="Ribosomal_uL11"/>
</dbReference>
<evidence type="ECO:0000256" key="3">
    <source>
        <dbReference type="ARBA" id="ARBA00023274"/>
    </source>
</evidence>
<reference evidence="8" key="1">
    <citation type="submission" date="2021-01" db="EMBL/GenBank/DDBJ databases">
        <authorList>
            <person name="Corre E."/>
            <person name="Pelletier E."/>
            <person name="Niang G."/>
            <person name="Scheremetjew M."/>
            <person name="Finn R."/>
            <person name="Kale V."/>
            <person name="Holt S."/>
            <person name="Cochrane G."/>
            <person name="Meng A."/>
            <person name="Brown T."/>
            <person name="Cohen L."/>
        </authorList>
    </citation>
    <scope>NUCLEOTIDE SEQUENCE</scope>
    <source>
        <strain evidence="8">PLY182g</strain>
    </source>
</reference>
<dbReference type="Pfam" id="PF00298">
    <property type="entry name" value="Ribosomal_L11"/>
    <property type="match status" value="1"/>
</dbReference>
<evidence type="ECO:0000256" key="1">
    <source>
        <dbReference type="ARBA" id="ARBA00010537"/>
    </source>
</evidence>
<keyword evidence="3 5" id="KW-0687">Ribonucleoprotein</keyword>
<dbReference type="FunFam" id="1.10.10.250:FF:000003">
    <property type="entry name" value="Mitochondrial ribosomal protein L11"/>
    <property type="match status" value="1"/>
</dbReference>
<feature type="domain" description="Large ribosomal subunit protein uL11 C-terminal" evidence="6">
    <location>
        <begin position="73"/>
        <end position="144"/>
    </location>
</feature>
<evidence type="ECO:0000259" key="6">
    <source>
        <dbReference type="Pfam" id="PF00298"/>
    </source>
</evidence>
<dbReference type="HAMAP" id="MF_00736">
    <property type="entry name" value="Ribosomal_uL11"/>
    <property type="match status" value="1"/>
</dbReference>
<comment type="similarity">
    <text evidence="1 5">Belongs to the universal ribosomal protein uL11 family.</text>
</comment>
<dbReference type="NCBIfam" id="TIGR01632">
    <property type="entry name" value="L11_bact"/>
    <property type="match status" value="1"/>
</dbReference>
<dbReference type="PANTHER" id="PTHR11661:SF1">
    <property type="entry name" value="LARGE RIBOSOMAL SUBUNIT PROTEIN UL11M"/>
    <property type="match status" value="1"/>
</dbReference>
<keyword evidence="2 5" id="KW-0689">Ribosomal protein</keyword>
<dbReference type="GO" id="GO:0005762">
    <property type="term" value="C:mitochondrial large ribosomal subunit"/>
    <property type="evidence" value="ECO:0007669"/>
    <property type="project" value="TreeGrafter"/>
</dbReference>
<dbReference type="InterPro" id="IPR036769">
    <property type="entry name" value="Ribosomal_uL11_C_sf"/>
</dbReference>
<evidence type="ECO:0000259" key="7">
    <source>
        <dbReference type="Pfam" id="PF03946"/>
    </source>
</evidence>
<dbReference type="AlphaFoldDB" id="A0A7S0PW45"/>
<dbReference type="Gene3D" id="1.10.10.250">
    <property type="entry name" value="Ribosomal protein L11, C-terminal domain"/>
    <property type="match status" value="1"/>
</dbReference>
<dbReference type="InterPro" id="IPR036796">
    <property type="entry name" value="Ribosomal_uL11_N_sf"/>
</dbReference>
<dbReference type="FunFam" id="3.30.1550.10:FF:000005">
    <property type="entry name" value="50S ribosomal protein L11"/>
    <property type="match status" value="1"/>
</dbReference>